<name>A0ABM5EU23_9SAUR</name>
<keyword evidence="4" id="KW-0496">Mitochondrion</keyword>
<dbReference type="InterPro" id="IPR052149">
    <property type="entry name" value="17-beta-HSD3-like"/>
</dbReference>
<evidence type="ECO:0000256" key="5">
    <source>
        <dbReference type="ARBA" id="ARBA00038261"/>
    </source>
</evidence>
<dbReference type="RefSeq" id="XP_072836643.1">
    <property type="nucleotide sequence ID" value="XM_072980542.1"/>
</dbReference>
<evidence type="ECO:0000256" key="2">
    <source>
        <dbReference type="ARBA" id="ARBA00022857"/>
    </source>
</evidence>
<reference evidence="7" key="1">
    <citation type="submission" date="2025-08" db="UniProtKB">
        <authorList>
            <consortium name="RefSeq"/>
        </authorList>
    </citation>
    <scope>IDENTIFICATION</scope>
</reference>
<dbReference type="Pfam" id="PF00106">
    <property type="entry name" value="adh_short"/>
    <property type="match status" value="1"/>
</dbReference>
<comment type="subcellular location">
    <subcellularLocation>
        <location evidence="1">Mitochondrion</location>
    </subcellularLocation>
</comment>
<protein>
    <submittedName>
        <fullName evidence="7">Inactive hydroxysteroid dehydrogenase-like protein 1</fullName>
    </submittedName>
</protein>
<comment type="similarity">
    <text evidence="5">Belongs to the short-chain dehydrogenases/reductases (SDR) family. 17-beta-HSD 3 subfamily.</text>
</comment>
<evidence type="ECO:0000256" key="4">
    <source>
        <dbReference type="ARBA" id="ARBA00023128"/>
    </source>
</evidence>
<sequence>MAAVDSFALLLRELGRSCAHSTEMLALLGAFYATKTCFAALRETCTLIRVHFLPRLVGGADLVQRYGQWAVVTGCTSGVGKSYAKELAKRGVNVVLISRNKEKLEAVAREITESYPVETAVIVADFRQGREIYPAIERALKGKEIGILVNNVGVSYDHADCFASLTQEKIWELIHVNIGAANMMVLMVLPGMMERKKGAVVNISSASCIQPSPQITAYSASKAYLDHFSRALHYECAPKGIFVQSLVPCFISTKMTEGMGVFSKESFLVPSADEYARHAVTTLGISRRTTGYWPHSIMLLFGRCLPECFWAWGCNRLVFYSHEKHL</sequence>
<dbReference type="PRINTS" id="PR00080">
    <property type="entry name" value="SDRFAMILY"/>
</dbReference>
<dbReference type="CDD" id="cd05356">
    <property type="entry name" value="17beta-HSD1_like_SDR_c"/>
    <property type="match status" value="1"/>
</dbReference>
<keyword evidence="6" id="KW-1185">Reference proteome</keyword>
<organism evidence="6 7">
    <name type="scientific">Pogona vitticeps</name>
    <name type="common">central bearded dragon</name>
    <dbReference type="NCBI Taxonomy" id="103695"/>
    <lineage>
        <taxon>Eukaryota</taxon>
        <taxon>Metazoa</taxon>
        <taxon>Chordata</taxon>
        <taxon>Craniata</taxon>
        <taxon>Vertebrata</taxon>
        <taxon>Euteleostomi</taxon>
        <taxon>Lepidosauria</taxon>
        <taxon>Squamata</taxon>
        <taxon>Bifurcata</taxon>
        <taxon>Unidentata</taxon>
        <taxon>Episquamata</taxon>
        <taxon>Toxicofera</taxon>
        <taxon>Iguania</taxon>
        <taxon>Acrodonta</taxon>
        <taxon>Agamidae</taxon>
        <taxon>Amphibolurinae</taxon>
        <taxon>Pogona</taxon>
    </lineage>
</organism>
<dbReference type="GeneID" id="110085730"/>
<accession>A0ABM5EU23</accession>
<dbReference type="InterPro" id="IPR020904">
    <property type="entry name" value="Sc_DH/Rdtase_CS"/>
</dbReference>
<keyword evidence="3" id="KW-0560">Oxidoreductase</keyword>
<dbReference type="PRINTS" id="PR00081">
    <property type="entry name" value="GDHRDH"/>
</dbReference>
<dbReference type="Proteomes" id="UP001652642">
    <property type="component" value="Chromosome 10"/>
</dbReference>
<dbReference type="InterPro" id="IPR002347">
    <property type="entry name" value="SDR_fam"/>
</dbReference>
<evidence type="ECO:0000313" key="6">
    <source>
        <dbReference type="Proteomes" id="UP001652642"/>
    </source>
</evidence>
<dbReference type="PROSITE" id="PS00061">
    <property type="entry name" value="ADH_SHORT"/>
    <property type="match status" value="1"/>
</dbReference>
<dbReference type="Gene3D" id="3.40.50.720">
    <property type="entry name" value="NAD(P)-binding Rossmann-like Domain"/>
    <property type="match status" value="1"/>
</dbReference>
<dbReference type="InterPro" id="IPR036291">
    <property type="entry name" value="NAD(P)-bd_dom_sf"/>
</dbReference>
<dbReference type="PANTHER" id="PTHR44889:SF1">
    <property type="entry name" value="INACTIVE HYDROXYSTEROID DEHYDROGENASE-LIKE PROTEIN 1"/>
    <property type="match status" value="1"/>
</dbReference>
<evidence type="ECO:0000313" key="7">
    <source>
        <dbReference type="RefSeq" id="XP_072836643.1"/>
    </source>
</evidence>
<dbReference type="SUPFAM" id="SSF51735">
    <property type="entry name" value="NAD(P)-binding Rossmann-fold domains"/>
    <property type="match status" value="1"/>
</dbReference>
<gene>
    <name evidence="7" type="primary">HSDL1</name>
</gene>
<evidence type="ECO:0000256" key="3">
    <source>
        <dbReference type="ARBA" id="ARBA00023002"/>
    </source>
</evidence>
<dbReference type="PANTHER" id="PTHR44889">
    <property type="entry name" value="INACTIVE HYDROXYSTEROID DEHYDROGENASE-LIKE PROTEIN 1"/>
    <property type="match status" value="1"/>
</dbReference>
<proteinExistence type="inferred from homology"/>
<keyword evidence="2" id="KW-0521">NADP</keyword>
<evidence type="ECO:0000256" key="1">
    <source>
        <dbReference type="ARBA" id="ARBA00004173"/>
    </source>
</evidence>